<feature type="compositionally biased region" description="Basic and acidic residues" evidence="1">
    <location>
        <begin position="128"/>
        <end position="139"/>
    </location>
</feature>
<dbReference type="WBParaSite" id="HPBE_0000114501-mRNA-1">
    <property type="protein sequence ID" value="HPBE_0000114501-mRNA-1"/>
    <property type="gene ID" value="HPBE_0000114501"/>
</dbReference>
<accession>A0A183F4Q3</accession>
<feature type="compositionally biased region" description="Polar residues" evidence="1">
    <location>
        <begin position="62"/>
        <end position="76"/>
    </location>
</feature>
<accession>A0A3P7WPE6</accession>
<reference evidence="2 3" key="1">
    <citation type="submission" date="2018-11" db="EMBL/GenBank/DDBJ databases">
        <authorList>
            <consortium name="Pathogen Informatics"/>
        </authorList>
    </citation>
    <scope>NUCLEOTIDE SEQUENCE [LARGE SCALE GENOMIC DNA]</scope>
</reference>
<dbReference type="Proteomes" id="UP000050761">
    <property type="component" value="Unassembled WGS sequence"/>
</dbReference>
<proteinExistence type="predicted"/>
<reference evidence="4" key="2">
    <citation type="submission" date="2019-09" db="UniProtKB">
        <authorList>
            <consortium name="WormBaseParasite"/>
        </authorList>
    </citation>
    <scope>IDENTIFICATION</scope>
</reference>
<evidence type="ECO:0000313" key="3">
    <source>
        <dbReference type="Proteomes" id="UP000050761"/>
    </source>
</evidence>
<feature type="region of interest" description="Disordered" evidence="1">
    <location>
        <begin position="100"/>
        <end position="139"/>
    </location>
</feature>
<protein>
    <submittedName>
        <fullName evidence="4">Mediator of RNA polymerase II transcription subunit 21</fullName>
    </submittedName>
</protein>
<dbReference type="EMBL" id="UZAH01001138">
    <property type="protein sequence ID" value="VDO19528.1"/>
    <property type="molecule type" value="Genomic_DNA"/>
</dbReference>
<evidence type="ECO:0000313" key="4">
    <source>
        <dbReference type="WBParaSite" id="HPBE_0000114501-mRNA-1"/>
    </source>
</evidence>
<dbReference type="AlphaFoldDB" id="A0A183F4Q3"/>
<sequence length="167" mass="19328">MAVADQLQVLDSHRSTLTELRTAFASEEHLRDEAFQQQIAAQMANLQQMLNQLFHKMEKQRAQQPPNRQELRNNNALAPEGILMENHEGDVINNNAEFLEEVDEAGDEQNEEVEQADDQEADVELEAEPERPVNNEERRNQILAELAQLQQARNNLEHIIQDLRSRR</sequence>
<keyword evidence="3" id="KW-1185">Reference proteome</keyword>
<name>A0A183F4Q3_HELPZ</name>
<feature type="region of interest" description="Disordered" evidence="1">
    <location>
        <begin position="58"/>
        <end position="77"/>
    </location>
</feature>
<feature type="compositionally biased region" description="Acidic residues" evidence="1">
    <location>
        <begin position="100"/>
        <end position="127"/>
    </location>
</feature>
<evidence type="ECO:0000256" key="1">
    <source>
        <dbReference type="SAM" id="MobiDB-lite"/>
    </source>
</evidence>
<evidence type="ECO:0000313" key="2">
    <source>
        <dbReference type="EMBL" id="VDO19528.1"/>
    </source>
</evidence>
<gene>
    <name evidence="2" type="ORF">HPBE_LOCUS1146</name>
</gene>
<organism evidence="3 4">
    <name type="scientific">Heligmosomoides polygyrus</name>
    <name type="common">Parasitic roundworm</name>
    <dbReference type="NCBI Taxonomy" id="6339"/>
    <lineage>
        <taxon>Eukaryota</taxon>
        <taxon>Metazoa</taxon>
        <taxon>Ecdysozoa</taxon>
        <taxon>Nematoda</taxon>
        <taxon>Chromadorea</taxon>
        <taxon>Rhabditida</taxon>
        <taxon>Rhabditina</taxon>
        <taxon>Rhabditomorpha</taxon>
        <taxon>Strongyloidea</taxon>
        <taxon>Heligmosomidae</taxon>
        <taxon>Heligmosomoides</taxon>
    </lineage>
</organism>